<dbReference type="AlphaFoldDB" id="A0A8S1A4G3"/>
<dbReference type="OrthoDB" id="26681at2759"/>
<keyword evidence="7" id="KW-0675">Receptor</keyword>
<evidence type="ECO:0000256" key="1">
    <source>
        <dbReference type="ARBA" id="ARBA00004651"/>
    </source>
</evidence>
<accession>A0A8S1A4G3</accession>
<dbReference type="Gene3D" id="3.40.190.10">
    <property type="entry name" value="Periplasmic binding protein-like II"/>
    <property type="match status" value="1"/>
</dbReference>
<dbReference type="Proteomes" id="UP000494256">
    <property type="component" value="Unassembled WGS sequence"/>
</dbReference>
<keyword evidence="3" id="KW-1003">Cell membrane</keyword>
<dbReference type="EMBL" id="CADEBD010000309">
    <property type="protein sequence ID" value="CAB3240265.1"/>
    <property type="molecule type" value="Genomic_DNA"/>
</dbReference>
<proteinExistence type="inferred from homology"/>
<evidence type="ECO:0000256" key="10">
    <source>
        <dbReference type="SAM" id="Phobius"/>
    </source>
</evidence>
<comment type="similarity">
    <text evidence="2">Belongs to the glutamate-gated ion channel (TC 1.A.10.1) family.</text>
</comment>
<evidence type="ECO:0000256" key="7">
    <source>
        <dbReference type="ARBA" id="ARBA00023170"/>
    </source>
</evidence>
<evidence type="ECO:0000259" key="11">
    <source>
        <dbReference type="Pfam" id="PF00060"/>
    </source>
</evidence>
<dbReference type="PANTHER" id="PTHR42643">
    <property type="entry name" value="IONOTROPIC RECEPTOR 20A-RELATED"/>
    <property type="match status" value="1"/>
</dbReference>
<dbReference type="GO" id="GO:0050906">
    <property type="term" value="P:detection of stimulus involved in sensory perception"/>
    <property type="evidence" value="ECO:0007669"/>
    <property type="project" value="UniProtKB-ARBA"/>
</dbReference>
<reference evidence="12 13" key="1">
    <citation type="submission" date="2020-04" db="EMBL/GenBank/DDBJ databases">
        <authorList>
            <person name="Wallbank WR R."/>
            <person name="Pardo Diaz C."/>
            <person name="Kozak K."/>
            <person name="Martin S."/>
            <person name="Jiggins C."/>
            <person name="Moest M."/>
            <person name="Warren A I."/>
            <person name="Byers J.R.P. K."/>
            <person name="Montejo-Kovacevich G."/>
            <person name="Yen C E."/>
        </authorList>
    </citation>
    <scope>NUCLEOTIDE SEQUENCE [LARGE SCALE GENOMIC DNA]</scope>
</reference>
<evidence type="ECO:0000313" key="12">
    <source>
        <dbReference type="EMBL" id="CAB3240265.1"/>
    </source>
</evidence>
<dbReference type="InterPro" id="IPR001320">
    <property type="entry name" value="Iontro_rcpt_C"/>
</dbReference>
<dbReference type="GO" id="GO:0005886">
    <property type="term" value="C:plasma membrane"/>
    <property type="evidence" value="ECO:0007669"/>
    <property type="project" value="UniProtKB-SubCell"/>
</dbReference>
<evidence type="ECO:0000256" key="3">
    <source>
        <dbReference type="ARBA" id="ARBA00022475"/>
    </source>
</evidence>
<keyword evidence="4 10" id="KW-0812">Transmembrane</keyword>
<dbReference type="InterPro" id="IPR052192">
    <property type="entry name" value="Insect_Ionotropic_Sensory_Rcpt"/>
</dbReference>
<dbReference type="Gene3D" id="1.10.287.70">
    <property type="match status" value="1"/>
</dbReference>
<evidence type="ECO:0000256" key="4">
    <source>
        <dbReference type="ARBA" id="ARBA00022692"/>
    </source>
</evidence>
<feature type="domain" description="Ionotropic glutamate receptor C-terminal" evidence="11">
    <location>
        <begin position="425"/>
        <end position="705"/>
    </location>
</feature>
<feature type="region of interest" description="Disordered" evidence="9">
    <location>
        <begin position="753"/>
        <end position="775"/>
    </location>
</feature>
<gene>
    <name evidence="12" type="ORF">APLA_LOCUS8959</name>
</gene>
<feature type="transmembrane region" description="Helical" evidence="10">
    <location>
        <begin position="424"/>
        <end position="443"/>
    </location>
</feature>
<organism evidence="12 13">
    <name type="scientific">Arctia plantaginis</name>
    <name type="common">Wood tiger moth</name>
    <name type="synonym">Phalaena plantaginis</name>
    <dbReference type="NCBI Taxonomy" id="874455"/>
    <lineage>
        <taxon>Eukaryota</taxon>
        <taxon>Metazoa</taxon>
        <taxon>Ecdysozoa</taxon>
        <taxon>Arthropoda</taxon>
        <taxon>Hexapoda</taxon>
        <taxon>Insecta</taxon>
        <taxon>Pterygota</taxon>
        <taxon>Neoptera</taxon>
        <taxon>Endopterygota</taxon>
        <taxon>Lepidoptera</taxon>
        <taxon>Glossata</taxon>
        <taxon>Ditrysia</taxon>
        <taxon>Noctuoidea</taxon>
        <taxon>Erebidae</taxon>
        <taxon>Arctiinae</taxon>
        <taxon>Arctia</taxon>
    </lineage>
</organism>
<keyword evidence="8" id="KW-0325">Glycoprotein</keyword>
<evidence type="ECO:0000256" key="6">
    <source>
        <dbReference type="ARBA" id="ARBA00023136"/>
    </source>
</evidence>
<protein>
    <recommendedName>
        <fullName evidence="11">Ionotropic glutamate receptor C-terminal domain-containing protein</fullName>
    </recommendedName>
</protein>
<evidence type="ECO:0000313" key="13">
    <source>
        <dbReference type="Proteomes" id="UP000494256"/>
    </source>
</evidence>
<feature type="transmembrane region" description="Helical" evidence="10">
    <location>
        <begin position="494"/>
        <end position="521"/>
    </location>
</feature>
<keyword evidence="6 10" id="KW-0472">Membrane</keyword>
<keyword evidence="5 10" id="KW-1133">Transmembrane helix</keyword>
<evidence type="ECO:0000256" key="9">
    <source>
        <dbReference type="SAM" id="MobiDB-lite"/>
    </source>
</evidence>
<comment type="caution">
    <text evidence="12">The sequence shown here is derived from an EMBL/GenBank/DDBJ whole genome shotgun (WGS) entry which is preliminary data.</text>
</comment>
<comment type="subcellular location">
    <subcellularLocation>
        <location evidence="1">Cell membrane</location>
        <topology evidence="1">Multi-pass membrane protein</topology>
    </subcellularLocation>
</comment>
<evidence type="ECO:0000256" key="8">
    <source>
        <dbReference type="ARBA" id="ARBA00023180"/>
    </source>
</evidence>
<feature type="transmembrane region" description="Helical" evidence="10">
    <location>
        <begin position="697"/>
        <end position="718"/>
    </location>
</feature>
<dbReference type="PANTHER" id="PTHR42643:SF24">
    <property type="entry name" value="IONOTROPIC RECEPTOR 60A"/>
    <property type="match status" value="1"/>
</dbReference>
<dbReference type="Pfam" id="PF00060">
    <property type="entry name" value="Lig_chan"/>
    <property type="match status" value="1"/>
</dbReference>
<evidence type="ECO:0000256" key="5">
    <source>
        <dbReference type="ARBA" id="ARBA00022989"/>
    </source>
</evidence>
<name>A0A8S1A4G3_ARCPL</name>
<dbReference type="SUPFAM" id="SSF53850">
    <property type="entry name" value="Periplasmic binding protein-like II"/>
    <property type="match status" value="1"/>
</dbReference>
<sequence>MKGWYLYSFIFTYYYYGSFCQEVEYYPSQSVMDTYHKATAKRNIKDDCSKIFHEDCIKNEIKSGMRKFNQAMNEDNFVEVRKRAVDTVFHGYPKTREELWNEHFLDETTVFDQTPSLVNLLHNITRTYLKDCTPVILYDNQVKSKESYLVQNLLKGFPMTFVHGYITDEGKVLEPELLQAGSECLHYIIFLTDVKKSSKVLGKQPESKVIVVARSSQWAVQEFLAQPISRMFVNLLVIGQSFKEGDDAALEVPYILYTHKLYTDGLGASKPVVLNSWSHGKFSRNINLFPRKMTEGYAGHRFVVAAANQPPFVFKRIKSDSDGGNPRIVWDGIEIRLIKLLAERNNFSIEIVEPQELSLGPGDAVAKEITTGRADIGIAGMYMTIERARDMDMSFSHSQDCATFITLMSTALPRYRAILGPFHWHVWVALTFTYLFGMLPLAFSDKHTLRHLINNSGEIENMFWYVFGTFTNCFTFLGKNSWSKTTKITTRLLIGWYWIFTIIITSCYTGSIIAFVTLPVFPETVDTIHQLLAGFYRIGTLDRGGWERWFLNSSDPYTNKLLKKLELVPNVEAGIRNTTKAFFWPHAFLGSKAEFEYIAQANFSEPKSKRAALHIANECFALFGVTIVFPNNSVYSAKLSGDIRRIFQSGLVNKISDEVRFEIQRSPTGKLLAVGAETLNIVSAEEKGLSLEDTQGMFLLLAAGFLIAATALLSEWMGGFTRKCRFPKKVDTPSSAASRDQLISTPKSEDGNEIKIIDDTDGLPLGSRPSTVDSTDTLEGQVIHVTRETIDVHKDFESNRFDSRRSSSEDVEREVREIFERDQNRLKIRIDNLEMEKSVVECKRKGTASNGAFGDPVNNNY</sequence>
<evidence type="ECO:0000256" key="2">
    <source>
        <dbReference type="ARBA" id="ARBA00008685"/>
    </source>
</evidence>
<dbReference type="GO" id="GO:0015276">
    <property type="term" value="F:ligand-gated monoatomic ion channel activity"/>
    <property type="evidence" value="ECO:0007669"/>
    <property type="project" value="InterPro"/>
</dbReference>